<dbReference type="InterPro" id="IPR005124">
    <property type="entry name" value="V-ATPase_G"/>
</dbReference>
<dbReference type="KEGG" id="pmrn:116938390"/>
<reference evidence="8 9" key="1">
    <citation type="submission" date="2025-04" db="UniProtKB">
        <authorList>
            <consortium name="RefSeq"/>
        </authorList>
    </citation>
    <scope>IDENTIFICATION</scope>
    <source>
        <tissue evidence="8 9">Sperm</tissue>
    </source>
</reference>
<keyword evidence="4 5" id="KW-0406">Ion transport</keyword>
<dbReference type="FunFam" id="1.20.5.2950:FF:000001">
    <property type="entry name" value="V-type proton ATPase subunit G"/>
    <property type="match status" value="1"/>
</dbReference>
<dbReference type="GO" id="GO:0000221">
    <property type="term" value="C:vacuolar proton-transporting V-type ATPase, V1 domain"/>
    <property type="evidence" value="ECO:0007669"/>
    <property type="project" value="TreeGrafter"/>
</dbReference>
<comment type="subunit">
    <text evidence="5">V-ATPase is a heteromultimeric enzyme made up of two complexes: the ATP-hydrolytic V1 complex and the proton translocation V0 complex.</text>
</comment>
<gene>
    <name evidence="8 9" type="primary">LOC116938390</name>
</gene>
<name>A0AAJ7SL47_PETMA</name>
<dbReference type="GO" id="GO:0046961">
    <property type="term" value="F:proton-transporting ATPase activity, rotational mechanism"/>
    <property type="evidence" value="ECO:0007669"/>
    <property type="project" value="InterPro"/>
</dbReference>
<dbReference type="PANTHER" id="PTHR12713:SF11">
    <property type="entry name" value="V-TYPE PROTON ATPASE SUBUNIT G"/>
    <property type="match status" value="1"/>
</dbReference>
<comment type="similarity">
    <text evidence="1 5">Belongs to the V-ATPase G subunit family.</text>
</comment>
<evidence type="ECO:0000256" key="1">
    <source>
        <dbReference type="ARBA" id="ARBA00010066"/>
    </source>
</evidence>
<dbReference type="PANTHER" id="PTHR12713">
    <property type="entry name" value="VACUOLAR ATP SYNTHASE SUBUNIT G"/>
    <property type="match status" value="1"/>
</dbReference>
<evidence type="ECO:0000313" key="8">
    <source>
        <dbReference type="RefSeq" id="XP_032801400.1"/>
    </source>
</evidence>
<dbReference type="AlphaFoldDB" id="A0AAJ7SL47"/>
<accession>A0AAJ7SL47</accession>
<dbReference type="GO" id="GO:0097401">
    <property type="term" value="P:synaptic vesicle lumen acidification"/>
    <property type="evidence" value="ECO:0007669"/>
    <property type="project" value="TreeGrafter"/>
</dbReference>
<dbReference type="GO" id="GO:0030672">
    <property type="term" value="C:synaptic vesicle membrane"/>
    <property type="evidence" value="ECO:0007669"/>
    <property type="project" value="TreeGrafter"/>
</dbReference>
<evidence type="ECO:0000256" key="3">
    <source>
        <dbReference type="ARBA" id="ARBA00022781"/>
    </source>
</evidence>
<evidence type="ECO:0000256" key="5">
    <source>
        <dbReference type="RuleBase" id="RU364019"/>
    </source>
</evidence>
<keyword evidence="6" id="KW-0175">Coiled coil</keyword>
<dbReference type="RefSeq" id="XP_032801400.1">
    <property type="nucleotide sequence ID" value="XM_032945509.1"/>
</dbReference>
<organism evidence="7 9">
    <name type="scientific">Petromyzon marinus</name>
    <name type="common">Sea lamprey</name>
    <dbReference type="NCBI Taxonomy" id="7757"/>
    <lineage>
        <taxon>Eukaryota</taxon>
        <taxon>Metazoa</taxon>
        <taxon>Chordata</taxon>
        <taxon>Craniata</taxon>
        <taxon>Vertebrata</taxon>
        <taxon>Cyclostomata</taxon>
        <taxon>Hyperoartia</taxon>
        <taxon>Petromyzontiformes</taxon>
        <taxon>Petromyzontidae</taxon>
        <taxon>Petromyzon</taxon>
    </lineage>
</organism>
<keyword evidence="3 5" id="KW-0375">Hydrogen ion transport</keyword>
<dbReference type="GeneID" id="116938390"/>
<dbReference type="NCBIfam" id="TIGR01147">
    <property type="entry name" value="V_ATP_synt_G"/>
    <property type="match status" value="1"/>
</dbReference>
<evidence type="ECO:0000313" key="7">
    <source>
        <dbReference type="Proteomes" id="UP001318040"/>
    </source>
</evidence>
<comment type="function">
    <text evidence="5">Subunit of the V1 complex of vacuolar(H+)-ATPase (V-ATPase), a multisubunit enzyme composed of a peripheral complex (V1) that hydrolyzes ATP and a membrane integral complex (V0) that translocates protons. V-ATPase is responsible for acidifying and maintaining the pH of intracellular compartments and in some cell types, is targeted to the plasma membrane, where it is responsible for acidifying the extracellular environment.</text>
</comment>
<dbReference type="RefSeq" id="XP_032801401.1">
    <property type="nucleotide sequence ID" value="XM_032945510.1"/>
</dbReference>
<sequence>MASQSHGIQQLLQAEKRAAEKVSEARKRKNQRLKLAKKEAQAEIDEYKTKREEEFAQRRDAALGSQGDVSARVDEDTDRRLVAMKDGFGDRRDAVLDSLLALVCDVRPQIHENYRIASA</sequence>
<dbReference type="Gene3D" id="1.20.5.2950">
    <property type="match status" value="1"/>
</dbReference>
<keyword evidence="2 5" id="KW-0813">Transport</keyword>
<dbReference type="GO" id="GO:0016887">
    <property type="term" value="F:ATP hydrolysis activity"/>
    <property type="evidence" value="ECO:0007669"/>
    <property type="project" value="TreeGrafter"/>
</dbReference>
<proteinExistence type="inferred from homology"/>
<evidence type="ECO:0000313" key="9">
    <source>
        <dbReference type="RefSeq" id="XP_032801401.1"/>
    </source>
</evidence>
<keyword evidence="7" id="KW-1185">Reference proteome</keyword>
<protein>
    <recommendedName>
        <fullName evidence="5">V-type proton ATPase subunit G</fullName>
    </recommendedName>
</protein>
<dbReference type="Pfam" id="PF03179">
    <property type="entry name" value="V-ATPase_G"/>
    <property type="match status" value="1"/>
</dbReference>
<evidence type="ECO:0000256" key="6">
    <source>
        <dbReference type="SAM" id="Coils"/>
    </source>
</evidence>
<feature type="coiled-coil region" evidence="6">
    <location>
        <begin position="8"/>
        <end position="57"/>
    </location>
</feature>
<dbReference type="Proteomes" id="UP001318040">
    <property type="component" value="Unplaced"/>
</dbReference>
<evidence type="ECO:0000256" key="4">
    <source>
        <dbReference type="ARBA" id="ARBA00023065"/>
    </source>
</evidence>
<evidence type="ECO:0000256" key="2">
    <source>
        <dbReference type="ARBA" id="ARBA00022448"/>
    </source>
</evidence>